<reference evidence="4" key="2">
    <citation type="submission" date="2013-06" db="EMBL/GenBank/DDBJ databases">
        <title>Draft genome sequence of Clostridium hylemonae (DSM 15053).</title>
        <authorList>
            <person name="Sudarsanam P."/>
            <person name="Ley R."/>
            <person name="Guruge J."/>
            <person name="Turnbaugh P.J."/>
            <person name="Mahowald M."/>
            <person name="Liep D."/>
            <person name="Gordon J."/>
        </authorList>
    </citation>
    <scope>NUCLEOTIDE SEQUENCE</scope>
    <source>
        <strain evidence="4">DSM 15053</strain>
    </source>
</reference>
<evidence type="ECO:0000256" key="1">
    <source>
        <dbReference type="ARBA" id="ARBA00022676"/>
    </source>
</evidence>
<dbReference type="PANTHER" id="PTHR22916">
    <property type="entry name" value="GLYCOSYLTRANSFERASE"/>
    <property type="match status" value="1"/>
</dbReference>
<protein>
    <submittedName>
        <fullName evidence="4">Glycosyltransferase, group 2 family protein</fullName>
        <ecNumber evidence="4">2.4.-.-</ecNumber>
    </submittedName>
</protein>
<gene>
    <name evidence="4" type="ORF">CLOHYLEM_04315</name>
</gene>
<sequence length="328" mass="38270">MISIIVPVYNVEKYLEKCICSILDQTYRDFELILVDDGSRDKSGGICDAYKKKDGRIRVFHQENKGLSGARNAGLARASGEYITYIDSDDSVDPHYLEVLFENAQKYGAEVSVCGYRSVWEDRGRKSRPEKVKTSVRICTGREAVYKIVAENDRKMITAWGKLYHARLKPLLEYPQGRTHEDEFVTYRVLYIADKVVISPQELYGYLQRGDSIMNSSYSERRLDKIRALEEAVDYFRKEGDKELERYAEKRYLLQLSIAWYRVSVFLPERKDLTARLREEWLAGYRAYRENIKDAVKMTDRAALKIYRASPRMYGVIAGIFEKIFREV</sequence>
<dbReference type="EMBL" id="ABYI02000007">
    <property type="protein sequence ID" value="EEG75579.1"/>
    <property type="molecule type" value="Genomic_DNA"/>
</dbReference>
<dbReference type="HOGENOM" id="CLU_025996_25_1_9"/>
<comment type="caution">
    <text evidence="4">The sequence shown here is derived from an EMBL/GenBank/DDBJ whole genome shotgun (WGS) entry which is preliminary data.</text>
</comment>
<keyword evidence="1 4" id="KW-0328">Glycosyltransferase</keyword>
<dbReference type="InterPro" id="IPR001173">
    <property type="entry name" value="Glyco_trans_2-like"/>
</dbReference>
<dbReference type="SUPFAM" id="SSF53448">
    <property type="entry name" value="Nucleotide-diphospho-sugar transferases"/>
    <property type="match status" value="1"/>
</dbReference>
<dbReference type="InterPro" id="IPR029044">
    <property type="entry name" value="Nucleotide-diphossugar_trans"/>
</dbReference>
<dbReference type="AlphaFoldDB" id="C0BWY1"/>
<dbReference type="Gene3D" id="3.90.550.10">
    <property type="entry name" value="Spore Coat Polysaccharide Biosynthesis Protein SpsA, Chain A"/>
    <property type="match status" value="1"/>
</dbReference>
<dbReference type="RefSeq" id="WP_006441649.1">
    <property type="nucleotide sequence ID" value="NZ_CP036524.1"/>
</dbReference>
<dbReference type="eggNOG" id="COG1216">
    <property type="taxonomic scope" value="Bacteria"/>
</dbReference>
<dbReference type="GO" id="GO:0016757">
    <property type="term" value="F:glycosyltransferase activity"/>
    <property type="evidence" value="ECO:0007669"/>
    <property type="project" value="UniProtKB-KW"/>
</dbReference>
<dbReference type="PANTHER" id="PTHR22916:SF51">
    <property type="entry name" value="GLYCOSYLTRANSFERASE EPSH-RELATED"/>
    <property type="match status" value="1"/>
</dbReference>
<keyword evidence="5" id="KW-1185">Reference proteome</keyword>
<name>C0BWY1_9FIRM</name>
<dbReference type="Proteomes" id="UP000004893">
    <property type="component" value="Unassembled WGS sequence"/>
</dbReference>
<keyword evidence="2 4" id="KW-0808">Transferase</keyword>
<dbReference type="STRING" id="553973.CLOHYLEM_04315"/>
<evidence type="ECO:0000256" key="2">
    <source>
        <dbReference type="ARBA" id="ARBA00022679"/>
    </source>
</evidence>
<evidence type="ECO:0000259" key="3">
    <source>
        <dbReference type="Pfam" id="PF00535"/>
    </source>
</evidence>
<organism evidence="4 5">
    <name type="scientific">[Clostridium] hylemonae DSM 15053</name>
    <dbReference type="NCBI Taxonomy" id="553973"/>
    <lineage>
        <taxon>Bacteria</taxon>
        <taxon>Bacillati</taxon>
        <taxon>Bacillota</taxon>
        <taxon>Clostridia</taxon>
        <taxon>Lachnospirales</taxon>
        <taxon>Lachnospiraceae</taxon>
    </lineage>
</organism>
<feature type="domain" description="Glycosyltransferase 2-like" evidence="3">
    <location>
        <begin position="3"/>
        <end position="132"/>
    </location>
</feature>
<proteinExistence type="predicted"/>
<accession>C0BWY1</accession>
<dbReference type="OrthoDB" id="1640114at2"/>
<dbReference type="EC" id="2.4.-.-" evidence="4"/>
<dbReference type="Pfam" id="PF00535">
    <property type="entry name" value="Glycos_transf_2"/>
    <property type="match status" value="1"/>
</dbReference>
<evidence type="ECO:0000313" key="5">
    <source>
        <dbReference type="Proteomes" id="UP000004893"/>
    </source>
</evidence>
<reference evidence="4" key="1">
    <citation type="submission" date="2009-02" db="EMBL/GenBank/DDBJ databases">
        <authorList>
            <person name="Fulton L."/>
            <person name="Clifton S."/>
            <person name="Fulton B."/>
            <person name="Xu J."/>
            <person name="Minx P."/>
            <person name="Pepin K.H."/>
            <person name="Johnson M."/>
            <person name="Bhonagiri V."/>
            <person name="Nash W.E."/>
            <person name="Mardis E.R."/>
            <person name="Wilson R.K."/>
        </authorList>
    </citation>
    <scope>NUCLEOTIDE SEQUENCE [LARGE SCALE GENOMIC DNA]</scope>
    <source>
        <strain evidence="4">DSM 15053</strain>
    </source>
</reference>
<dbReference type="CDD" id="cd00761">
    <property type="entry name" value="Glyco_tranf_GTA_type"/>
    <property type="match status" value="1"/>
</dbReference>
<evidence type="ECO:0000313" key="4">
    <source>
        <dbReference type="EMBL" id="EEG75579.1"/>
    </source>
</evidence>